<organism evidence="2 3">
    <name type="scientific">Taxus chinensis</name>
    <name type="common">Chinese yew</name>
    <name type="synonym">Taxus wallichiana var. chinensis</name>
    <dbReference type="NCBI Taxonomy" id="29808"/>
    <lineage>
        <taxon>Eukaryota</taxon>
        <taxon>Viridiplantae</taxon>
        <taxon>Streptophyta</taxon>
        <taxon>Embryophyta</taxon>
        <taxon>Tracheophyta</taxon>
        <taxon>Spermatophyta</taxon>
        <taxon>Pinopsida</taxon>
        <taxon>Pinidae</taxon>
        <taxon>Conifers II</taxon>
        <taxon>Cupressales</taxon>
        <taxon>Taxaceae</taxon>
        <taxon>Taxus</taxon>
    </lineage>
</organism>
<dbReference type="Proteomes" id="UP000824469">
    <property type="component" value="Unassembled WGS sequence"/>
</dbReference>
<reference evidence="2 3" key="1">
    <citation type="journal article" date="2021" name="Nat. Plants">
        <title>The Taxus genome provides insights into paclitaxel biosynthesis.</title>
        <authorList>
            <person name="Xiong X."/>
            <person name="Gou J."/>
            <person name="Liao Q."/>
            <person name="Li Y."/>
            <person name="Zhou Q."/>
            <person name="Bi G."/>
            <person name="Li C."/>
            <person name="Du R."/>
            <person name="Wang X."/>
            <person name="Sun T."/>
            <person name="Guo L."/>
            <person name="Liang H."/>
            <person name="Lu P."/>
            <person name="Wu Y."/>
            <person name="Zhang Z."/>
            <person name="Ro D.K."/>
            <person name="Shang Y."/>
            <person name="Huang S."/>
            <person name="Yan J."/>
        </authorList>
    </citation>
    <scope>NUCLEOTIDE SEQUENCE [LARGE SCALE GENOMIC DNA]</scope>
    <source>
        <strain evidence="2">Ta-2019</strain>
    </source>
</reference>
<keyword evidence="3" id="KW-1185">Reference proteome</keyword>
<evidence type="ECO:0000259" key="1">
    <source>
        <dbReference type="Pfam" id="PF13456"/>
    </source>
</evidence>
<dbReference type="InterPro" id="IPR002156">
    <property type="entry name" value="RNaseH_domain"/>
</dbReference>
<protein>
    <recommendedName>
        <fullName evidence="1">RNase H type-1 domain-containing protein</fullName>
    </recommendedName>
</protein>
<dbReference type="GO" id="GO:0004523">
    <property type="term" value="F:RNA-DNA hybrid ribonuclease activity"/>
    <property type="evidence" value="ECO:0007669"/>
    <property type="project" value="InterPro"/>
</dbReference>
<dbReference type="PANTHER" id="PTHR48475">
    <property type="entry name" value="RIBONUCLEASE H"/>
    <property type="match status" value="1"/>
</dbReference>
<dbReference type="AlphaFoldDB" id="A0AA38CHS1"/>
<comment type="caution">
    <text evidence="2">The sequence shown here is derived from an EMBL/GenBank/DDBJ whole genome shotgun (WGS) entry which is preliminary data.</text>
</comment>
<feature type="non-terminal residue" evidence="2">
    <location>
        <position position="1"/>
    </location>
</feature>
<dbReference type="Gene3D" id="3.30.420.10">
    <property type="entry name" value="Ribonuclease H-like superfamily/Ribonuclease H"/>
    <property type="match status" value="1"/>
</dbReference>
<dbReference type="InterPro" id="IPR036397">
    <property type="entry name" value="RNaseH_sf"/>
</dbReference>
<feature type="domain" description="RNase H type-1" evidence="1">
    <location>
        <begin position="1"/>
        <end position="70"/>
    </location>
</feature>
<dbReference type="Pfam" id="PF13456">
    <property type="entry name" value="RVT_3"/>
    <property type="match status" value="1"/>
</dbReference>
<accession>A0AA38CHS1</accession>
<dbReference type="PANTHER" id="PTHR48475:SF1">
    <property type="entry name" value="RNASE H TYPE-1 DOMAIN-CONTAINING PROTEIN"/>
    <property type="match status" value="1"/>
</dbReference>
<dbReference type="GO" id="GO:0003676">
    <property type="term" value="F:nucleic acid binding"/>
    <property type="evidence" value="ECO:0007669"/>
    <property type="project" value="InterPro"/>
</dbReference>
<dbReference type="InterPro" id="IPR012337">
    <property type="entry name" value="RNaseH-like_sf"/>
</dbReference>
<proteinExistence type="predicted"/>
<sequence>FDGRCSSASSGVVVLLISPEGKIHPFSYKIYFENTNNIAEYEAILLGLNMEKEMGVKNISTHGDAGLIMKQ</sequence>
<dbReference type="SUPFAM" id="SSF53098">
    <property type="entry name" value="Ribonuclease H-like"/>
    <property type="match status" value="1"/>
</dbReference>
<gene>
    <name evidence="2" type="ORF">KI387_031293</name>
</gene>
<evidence type="ECO:0000313" key="3">
    <source>
        <dbReference type="Proteomes" id="UP000824469"/>
    </source>
</evidence>
<evidence type="ECO:0000313" key="2">
    <source>
        <dbReference type="EMBL" id="KAH9299611.1"/>
    </source>
</evidence>
<dbReference type="EMBL" id="JAHRHJ020000010">
    <property type="protein sequence ID" value="KAH9299611.1"/>
    <property type="molecule type" value="Genomic_DNA"/>
</dbReference>
<name>A0AA38CHS1_TAXCH</name>
<feature type="non-terminal residue" evidence="2">
    <location>
        <position position="71"/>
    </location>
</feature>